<feature type="chain" id="PRO_5044729309" description="ferroxidase" evidence="18">
    <location>
        <begin position="19"/>
        <end position="1194"/>
    </location>
</feature>
<evidence type="ECO:0000313" key="23">
    <source>
        <dbReference type="RefSeq" id="XP_035693939.1"/>
    </source>
</evidence>
<keyword evidence="10 17" id="KW-1133">Transmembrane helix</keyword>
<evidence type="ECO:0000256" key="11">
    <source>
        <dbReference type="ARBA" id="ARBA00023002"/>
    </source>
</evidence>
<dbReference type="InParanoid" id="C3ZEB1"/>
<feature type="region of interest" description="Disordered" evidence="16">
    <location>
        <begin position="1090"/>
        <end position="1136"/>
    </location>
</feature>
<feature type="domain" description="Plastocyanin-like" evidence="19">
    <location>
        <begin position="997"/>
        <end position="1083"/>
    </location>
</feature>
<dbReference type="FunFam" id="2.60.40.420:FF:000002">
    <property type="entry name" value="Hephaestin like 1"/>
    <property type="match status" value="1"/>
</dbReference>
<dbReference type="KEGG" id="bfo:118428079"/>
<dbReference type="CDD" id="cd04200">
    <property type="entry name" value="CuRO_2_ceruloplasmin_like"/>
    <property type="match status" value="1"/>
</dbReference>
<gene>
    <name evidence="23" type="primary">LOC118428079</name>
    <name evidence="21" type="ORF">BRAFLDRAFT_74383</name>
</gene>
<evidence type="ECO:0000313" key="22">
    <source>
        <dbReference type="Proteomes" id="UP000001554"/>
    </source>
</evidence>
<comment type="subcellular location">
    <subcellularLocation>
        <location evidence="2">Membrane</location>
        <topology evidence="2">Single-pass membrane protein</topology>
    </subcellularLocation>
</comment>
<keyword evidence="7" id="KW-0479">Metal-binding</keyword>
<keyword evidence="11" id="KW-0560">Oxidoreductase</keyword>
<dbReference type="OrthoDB" id="2121828at2759"/>
<dbReference type="InterPro" id="IPR002355">
    <property type="entry name" value="Cu_oxidase_Cu_BS"/>
</dbReference>
<dbReference type="eggNOG" id="KOG1263">
    <property type="taxonomic scope" value="Eukaryota"/>
</dbReference>
<reference evidence="23" key="3">
    <citation type="submission" date="2025-04" db="UniProtKB">
        <authorList>
            <consortium name="RefSeq"/>
        </authorList>
    </citation>
    <scope>IDENTIFICATION</scope>
    <source>
        <strain evidence="23">S238N-H82</strain>
        <tissue evidence="23">Testes</tissue>
    </source>
</reference>
<dbReference type="Gene3D" id="2.60.40.420">
    <property type="entry name" value="Cupredoxins - blue copper proteins"/>
    <property type="match status" value="4"/>
</dbReference>
<organism>
    <name type="scientific">Branchiostoma floridae</name>
    <name type="common">Florida lancelet</name>
    <name type="synonym">Amphioxus</name>
    <dbReference type="NCBI Taxonomy" id="7739"/>
    <lineage>
        <taxon>Eukaryota</taxon>
        <taxon>Metazoa</taxon>
        <taxon>Chordata</taxon>
        <taxon>Cephalochordata</taxon>
        <taxon>Leptocardii</taxon>
        <taxon>Amphioxiformes</taxon>
        <taxon>Branchiostomatidae</taxon>
        <taxon>Branchiostoma</taxon>
    </lineage>
</organism>
<keyword evidence="22" id="KW-1185">Reference proteome</keyword>
<feature type="domain" description="Plastocyanin-like" evidence="20">
    <location>
        <begin position="100"/>
        <end position="206"/>
    </location>
</feature>
<evidence type="ECO:0000256" key="4">
    <source>
        <dbReference type="ARBA" id="ARBA00013107"/>
    </source>
</evidence>
<evidence type="ECO:0000256" key="16">
    <source>
        <dbReference type="SAM" id="MobiDB-lite"/>
    </source>
</evidence>
<evidence type="ECO:0000256" key="2">
    <source>
        <dbReference type="ARBA" id="ARBA00004167"/>
    </source>
</evidence>
<dbReference type="SMR" id="C3ZEB1"/>
<dbReference type="GeneID" id="118428079"/>
<dbReference type="FunFam" id="2.60.40.420:FF:000009">
    <property type="entry name" value="Ceruloplasmin"/>
    <property type="match status" value="2"/>
</dbReference>
<keyword evidence="6 17" id="KW-0812">Transmembrane</keyword>
<keyword evidence="12" id="KW-0406">Ion transport</keyword>
<feature type="signal peptide" evidence="18">
    <location>
        <begin position="1"/>
        <end position="18"/>
    </location>
</feature>
<feature type="domain" description="Plastocyanin-like" evidence="19">
    <location>
        <begin position="671"/>
        <end position="722"/>
    </location>
</feature>
<dbReference type="EMBL" id="GG666612">
    <property type="protein sequence ID" value="EEN49067.1"/>
    <property type="molecule type" value="Genomic_DNA"/>
</dbReference>
<evidence type="ECO:0000256" key="7">
    <source>
        <dbReference type="ARBA" id="ARBA00022723"/>
    </source>
</evidence>
<evidence type="ECO:0000256" key="10">
    <source>
        <dbReference type="ARBA" id="ARBA00022989"/>
    </source>
</evidence>
<dbReference type="InterPro" id="IPR011706">
    <property type="entry name" value="Cu-oxidase_C"/>
</dbReference>
<accession>C3ZEB1</accession>
<dbReference type="Pfam" id="PF07731">
    <property type="entry name" value="Cu-oxidase_2"/>
    <property type="match status" value="2"/>
</dbReference>
<proteinExistence type="inferred from homology"/>
<dbReference type="InterPro" id="IPR008972">
    <property type="entry name" value="Cupredoxin"/>
</dbReference>
<keyword evidence="8 18" id="KW-0732">Signal</keyword>
<keyword evidence="13 17" id="KW-0472">Membrane</keyword>
<keyword evidence="9" id="KW-0677">Repeat</keyword>
<dbReference type="AlphaFoldDB" id="C3ZEB1"/>
<dbReference type="PANTHER" id="PTHR11709:SF504">
    <property type="entry name" value="PLASTOCYANIN-LIKE DOMAIN-CONTAINING PROTEIN"/>
    <property type="match status" value="1"/>
</dbReference>
<dbReference type="GO" id="GO:0016491">
    <property type="term" value="F:oxidoreductase activity"/>
    <property type="evidence" value="ECO:0000318"/>
    <property type="project" value="GO_Central"/>
</dbReference>
<sequence>MSAFLKAVCVLLLSACLAAGTNAPAKERHYYVACKEVWWDYAPGSYNKITNTAISADSDAAVFLEPGPNRIGSVYKKAVFREYTDGTFTVEKEHPTWLGYLGPTISGEVGEDIIVHFKNMASRDYSMHPHGVLYEKNSEGALYFDGTSGTNKSDDHVPPGETYVYTWQVTENEAPADDDPPCLTWMYHSHVAADRDMNAGLTGTIVTCKPGYLGDDGKQKGVDRDFAINFGILDENNSWYIDENIAHFLNVTDEEAAALKEDEDFQESNLMHGINGYLYGNLPGLDMCVGENVTWHLVGRGGEVDIHTIHFRGHEVSVQFHRTDTAGIFPASFATVVMEPRNVGEWMVSCQVGDHFLAGMQALYNVSGCGNVMPEETLEGTVRHYYIAAEMVTWDYAPSGINHFEGGSLLKDGSDSVVFFEQGPERIGGKYKKALYREYTDATFTVRKNRTQEEQHLGMLGPVIRSEVGDTIRVTFKNMADRPYSIEPHGVFYNKSNEGSSYGSDNKTAGGGVEPGGTFTYVWTVPPSVAPTERDPACLVNLYRSGVSLVKDAYSGLVGPLVVCKAGTLDSEGKRLDVSSSREFFLMLAVYDENQSWYLEDNIANFTESGTVGDTEDEDFAESNLMHGINGYMYANLPGLSMCTNDNVTWYVMGLGTEVDIHTLAFHGLTFQYHGQTRDSISIFPGSTETLEMVPDNEGDWAIKCVTNDHYSAGMKAKVSVETCDADGPQFWFRSSGNIRTFYIATVEEEWDYAQDKRDIYGDIVTNESSSLYDRIYSGPTMIGSQYKKALYREYTDSTFTVQKQRGPRDQHLGMLGPMIEAEIGDVILVYFKNMASHPYSMHPHGLLYSKWDEGALYEDKTSGVSKGDDVVEPNGMYAYTWFVPPRAGPTEKSDNCIPWAYYSSVDPVKDTSSGLIGPLVVCRQGTLGADGRRSDADREFVLMFTGTEESNSWYLDENIQNHCGNPDQVDPEDGDFVEANHMFAINGYVLHNLLGLEMVEDEDVVWYLMGMGTEVDTHTVHFHGQTFIHTTDNRRHHRGDVWDLFPGVFASARMRPENPGTWIIHCHVADHFDKGMMAFYTIKSREHQDDAKTTGLPNTKTTELPDAKTTGLSDANTTKSPEMQKTTKPDPGSVSAQKVEWTRTWQPFAIMGAVSVVTLLVGFMIGYLVIRKRNKGKGRNMEMTGYDNTGADL</sequence>
<name>C3ZEB1_BRAFL</name>
<evidence type="ECO:0000256" key="17">
    <source>
        <dbReference type="SAM" id="Phobius"/>
    </source>
</evidence>
<dbReference type="PANTHER" id="PTHR11709">
    <property type="entry name" value="MULTI-COPPER OXIDASE"/>
    <property type="match status" value="1"/>
</dbReference>
<evidence type="ECO:0000256" key="3">
    <source>
        <dbReference type="ARBA" id="ARBA00010609"/>
    </source>
</evidence>
<evidence type="ECO:0000256" key="9">
    <source>
        <dbReference type="ARBA" id="ARBA00022737"/>
    </source>
</evidence>
<dbReference type="STRING" id="7739.C3ZEB1"/>
<dbReference type="RefSeq" id="XP_035693939.1">
    <property type="nucleotide sequence ID" value="XM_035838046.1"/>
</dbReference>
<evidence type="ECO:0000256" key="8">
    <source>
        <dbReference type="ARBA" id="ARBA00022729"/>
    </source>
</evidence>
<dbReference type="InterPro" id="IPR045087">
    <property type="entry name" value="Cu-oxidase_fam"/>
</dbReference>
<feature type="transmembrane region" description="Helical" evidence="17">
    <location>
        <begin position="1149"/>
        <end position="1171"/>
    </location>
</feature>
<dbReference type="Pfam" id="PF07732">
    <property type="entry name" value="Cu-oxidase_3"/>
    <property type="match status" value="2"/>
</dbReference>
<keyword evidence="14" id="KW-1015">Disulfide bond</keyword>
<evidence type="ECO:0000313" key="21">
    <source>
        <dbReference type="EMBL" id="EEN49067.1"/>
    </source>
</evidence>
<dbReference type="SUPFAM" id="SSF49503">
    <property type="entry name" value="Cupredoxins"/>
    <property type="match status" value="6"/>
</dbReference>
<evidence type="ECO:0000256" key="6">
    <source>
        <dbReference type="ARBA" id="ARBA00022692"/>
    </source>
</evidence>
<comment type="cofactor">
    <cofactor evidence="1">
        <name>Cu cation</name>
        <dbReference type="ChEBI" id="CHEBI:23378"/>
    </cofactor>
</comment>
<comment type="similarity">
    <text evidence="3">Belongs to the multicopper oxidase family.</text>
</comment>
<evidence type="ECO:0000256" key="12">
    <source>
        <dbReference type="ARBA" id="ARBA00023065"/>
    </source>
</evidence>
<dbReference type="GO" id="GO:0004322">
    <property type="term" value="F:ferroxidase activity"/>
    <property type="evidence" value="ECO:0007669"/>
    <property type="project" value="UniProtKB-EC"/>
</dbReference>
<evidence type="ECO:0000256" key="1">
    <source>
        <dbReference type="ARBA" id="ARBA00001935"/>
    </source>
</evidence>
<dbReference type="InterPro" id="IPR011707">
    <property type="entry name" value="Cu-oxidase-like_N"/>
</dbReference>
<evidence type="ECO:0000256" key="18">
    <source>
        <dbReference type="SAM" id="SignalP"/>
    </source>
</evidence>
<protein>
    <recommendedName>
        <fullName evidence="4">ferroxidase</fullName>
        <ecNumber evidence="4">1.16.3.1</ecNumber>
    </recommendedName>
</protein>
<reference evidence="21" key="1">
    <citation type="journal article" date="2008" name="Nature">
        <title>The amphioxus genome and the evolution of the chordate karyotype.</title>
        <authorList>
            <consortium name="US DOE Joint Genome Institute (JGI-PGF)"/>
            <person name="Putnam N.H."/>
            <person name="Butts T."/>
            <person name="Ferrier D.E.K."/>
            <person name="Furlong R.F."/>
            <person name="Hellsten U."/>
            <person name="Kawashima T."/>
            <person name="Robinson-Rechavi M."/>
            <person name="Shoguchi E."/>
            <person name="Terry A."/>
            <person name="Yu J.-K."/>
            <person name="Benito-Gutierrez E.L."/>
            <person name="Dubchak I."/>
            <person name="Garcia-Fernandez J."/>
            <person name="Gibson-Brown J.J."/>
            <person name="Grigoriev I.V."/>
            <person name="Horton A.C."/>
            <person name="de Jong P.J."/>
            <person name="Jurka J."/>
            <person name="Kapitonov V.V."/>
            <person name="Kohara Y."/>
            <person name="Kuroki Y."/>
            <person name="Lindquist E."/>
            <person name="Lucas S."/>
            <person name="Osoegawa K."/>
            <person name="Pennacchio L.A."/>
            <person name="Salamov A.A."/>
            <person name="Satou Y."/>
            <person name="Sauka-Spengler T."/>
            <person name="Schmutz J."/>
            <person name="Shin-I T."/>
            <person name="Toyoda A."/>
            <person name="Bronner-Fraser M."/>
            <person name="Fujiyama A."/>
            <person name="Holland L.Z."/>
            <person name="Holland P.W.H."/>
            <person name="Satoh N."/>
            <person name="Rokhsar D.S."/>
        </authorList>
    </citation>
    <scope>NUCLEOTIDE SEQUENCE [LARGE SCALE GENOMIC DNA]</scope>
    <source>
        <strain evidence="21">S238N-H82</strain>
        <tissue evidence="21">Testes</tissue>
    </source>
</reference>
<keyword evidence="15" id="KW-0325">Glycoprotein</keyword>
<dbReference type="GO" id="GO:0005507">
    <property type="term" value="F:copper ion binding"/>
    <property type="evidence" value="ECO:0007669"/>
    <property type="project" value="InterPro"/>
</dbReference>
<evidence type="ECO:0000259" key="20">
    <source>
        <dbReference type="Pfam" id="PF07732"/>
    </source>
</evidence>
<evidence type="ECO:0000259" key="19">
    <source>
        <dbReference type="Pfam" id="PF07731"/>
    </source>
</evidence>
<dbReference type="GO" id="GO:0005886">
    <property type="term" value="C:plasma membrane"/>
    <property type="evidence" value="ECO:0000318"/>
    <property type="project" value="GO_Central"/>
</dbReference>
<dbReference type="InterPro" id="IPR033138">
    <property type="entry name" value="Cu_oxidase_CS"/>
</dbReference>
<reference evidence="22" key="2">
    <citation type="journal article" date="2020" name="Nat. Ecol. Evol.">
        <title>Deeply conserved synteny resolves early events in vertebrate evolution.</title>
        <authorList>
            <person name="Simakov O."/>
            <person name="Marletaz F."/>
            <person name="Yue J.X."/>
            <person name="O'Connell B."/>
            <person name="Jenkins J."/>
            <person name="Brandt A."/>
            <person name="Calef R."/>
            <person name="Tung C.H."/>
            <person name="Huang T.K."/>
            <person name="Schmutz J."/>
            <person name="Satoh N."/>
            <person name="Yu J.K."/>
            <person name="Putnam N.H."/>
            <person name="Green R.E."/>
            <person name="Rokhsar D.S."/>
        </authorList>
    </citation>
    <scope>NUCLEOTIDE SEQUENCE [LARGE SCALE GENOMIC DNA]</scope>
    <source>
        <strain evidence="22">S238N-H82</strain>
    </source>
</reference>
<dbReference type="PROSITE" id="PS00080">
    <property type="entry name" value="MULTICOPPER_OXIDASE2"/>
    <property type="match status" value="1"/>
</dbReference>
<feature type="domain" description="Plastocyanin-like" evidence="20">
    <location>
        <begin position="459"/>
        <end position="526"/>
    </location>
</feature>
<evidence type="ECO:0000256" key="13">
    <source>
        <dbReference type="ARBA" id="ARBA00023136"/>
    </source>
</evidence>
<dbReference type="EC" id="1.16.3.1" evidence="4"/>
<evidence type="ECO:0000256" key="15">
    <source>
        <dbReference type="ARBA" id="ARBA00023180"/>
    </source>
</evidence>
<dbReference type="GO" id="GO:0006811">
    <property type="term" value="P:monoatomic ion transport"/>
    <property type="evidence" value="ECO:0007669"/>
    <property type="project" value="UniProtKB-KW"/>
</dbReference>
<dbReference type="PROSITE" id="PS00079">
    <property type="entry name" value="MULTICOPPER_OXIDASE1"/>
    <property type="match status" value="3"/>
</dbReference>
<evidence type="ECO:0000256" key="14">
    <source>
        <dbReference type="ARBA" id="ARBA00023157"/>
    </source>
</evidence>
<evidence type="ECO:0000256" key="5">
    <source>
        <dbReference type="ARBA" id="ARBA00022448"/>
    </source>
</evidence>
<feature type="compositionally biased region" description="Polar residues" evidence="16">
    <location>
        <begin position="1111"/>
        <end position="1127"/>
    </location>
</feature>
<keyword evidence="5" id="KW-0813">Transport</keyword>
<dbReference type="OMA" id="RTEWYLI"/>
<dbReference type="Proteomes" id="UP000001554">
    <property type="component" value="Chromosome 12"/>
</dbReference>